<organism evidence="1 2">
    <name type="scientific">Ligilactobacillus acidipiscis</name>
    <dbReference type="NCBI Taxonomy" id="89059"/>
    <lineage>
        <taxon>Bacteria</taxon>
        <taxon>Bacillati</taxon>
        <taxon>Bacillota</taxon>
        <taxon>Bacilli</taxon>
        <taxon>Lactobacillales</taxon>
        <taxon>Lactobacillaceae</taxon>
        <taxon>Ligilactobacillus</taxon>
    </lineage>
</organism>
<dbReference type="EMBL" id="JQBK01000172">
    <property type="protein sequence ID" value="KRN77658.1"/>
    <property type="molecule type" value="Genomic_DNA"/>
</dbReference>
<dbReference type="Proteomes" id="UP000051491">
    <property type="component" value="Unassembled WGS sequence"/>
</dbReference>
<comment type="caution">
    <text evidence="1">The sequence shown here is derived from an EMBL/GenBank/DDBJ whole genome shotgun (WGS) entry which is preliminary data.</text>
</comment>
<dbReference type="OrthoDB" id="2323454at2"/>
<reference evidence="1 2" key="1">
    <citation type="journal article" date="2015" name="Genome Announc.">
        <title>Expanding the biotechnology potential of lactobacilli through comparative genomics of 213 strains and associated genera.</title>
        <authorList>
            <person name="Sun Z."/>
            <person name="Harris H.M."/>
            <person name="McCann A."/>
            <person name="Guo C."/>
            <person name="Argimon S."/>
            <person name="Zhang W."/>
            <person name="Yang X."/>
            <person name="Jeffery I.B."/>
            <person name="Cooney J.C."/>
            <person name="Kagawa T.F."/>
            <person name="Liu W."/>
            <person name="Song Y."/>
            <person name="Salvetti E."/>
            <person name="Wrobel A."/>
            <person name="Rasinkangas P."/>
            <person name="Parkhill J."/>
            <person name="Rea M.C."/>
            <person name="O'Sullivan O."/>
            <person name="Ritari J."/>
            <person name="Douillard F.P."/>
            <person name="Paul Ross R."/>
            <person name="Yang R."/>
            <person name="Briner A.E."/>
            <person name="Felis G.E."/>
            <person name="de Vos W.M."/>
            <person name="Barrangou R."/>
            <person name="Klaenhammer T.R."/>
            <person name="Caufield P.W."/>
            <person name="Cui Y."/>
            <person name="Zhang H."/>
            <person name="O'Toole P.W."/>
        </authorList>
    </citation>
    <scope>NUCLEOTIDE SEQUENCE [LARGE SCALE GENOMIC DNA]</scope>
    <source>
        <strain evidence="1 2">DSM 15353</strain>
    </source>
</reference>
<dbReference type="PATRIC" id="fig|89059.3.peg.710"/>
<evidence type="ECO:0000313" key="1">
    <source>
        <dbReference type="EMBL" id="KRN77658.1"/>
    </source>
</evidence>
<protein>
    <submittedName>
        <fullName evidence="1">Uncharacterized protein</fullName>
    </submittedName>
</protein>
<dbReference type="RefSeq" id="WP_010497826.1">
    <property type="nucleotide sequence ID" value="NZ_JQBK01000172.1"/>
</dbReference>
<evidence type="ECO:0000313" key="2">
    <source>
        <dbReference type="Proteomes" id="UP000051491"/>
    </source>
</evidence>
<sequence length="166" mass="18937">MKDISLKQIIDVANEIINTDEDAIVNEVATEYIGSGFKKEGVNEVYQQLKKFIDDGGTGFDQGISGIRFDSRKKLNSEDPLVISLNKELDAYYKEDKKMQTLEVLDNVRIVSMGYMGCGLTFTLPHFDLDVASVFIQRTLYHGIMDRVEIKLPEIEDQWILKSHLK</sequence>
<dbReference type="AlphaFoldDB" id="A0A0R2JSP9"/>
<accession>A0A0R2JSP9</accession>
<name>A0A0R2JSP9_9LACO</name>
<gene>
    <name evidence="1" type="ORF">IV43_GL000683</name>
</gene>
<proteinExistence type="predicted"/>